<keyword evidence="3" id="KW-1185">Reference proteome</keyword>
<dbReference type="EMBL" id="CP045904">
    <property type="protein sequence ID" value="QQP35882.1"/>
    <property type="molecule type" value="Genomic_DNA"/>
</dbReference>
<feature type="non-terminal residue" evidence="2">
    <location>
        <position position="193"/>
    </location>
</feature>
<dbReference type="AlphaFoldDB" id="A0A7T8GQL5"/>
<proteinExistence type="predicted"/>
<sequence length="193" mass="20922">GPDGLYLSVNEIPAPLTGGLFVGGLPGHLRSKASEMSKSLNGFNGLLKDIVFIDDLSVRVVSMTNPVSFSNAGIGRDNRYNKPAADSLIFSSSVTIMRHSLHHHHQSTATTLQMQDQEKVSEFSSDHRRRKEPRPGACSKSAGEGSMLEEGAFGFGGLEGFVRKSSTLHSPKRLEISLEFRSSQSNGVLFAFK</sequence>
<evidence type="ECO:0000313" key="3">
    <source>
        <dbReference type="Proteomes" id="UP000595437"/>
    </source>
</evidence>
<evidence type="ECO:0000313" key="2">
    <source>
        <dbReference type="EMBL" id="QQP35882.1"/>
    </source>
</evidence>
<evidence type="ECO:0000256" key="1">
    <source>
        <dbReference type="SAM" id="MobiDB-lite"/>
    </source>
</evidence>
<reference evidence="3" key="1">
    <citation type="submission" date="2021-01" db="EMBL/GenBank/DDBJ databases">
        <title>Caligus Genome Assembly.</title>
        <authorList>
            <person name="Gallardo-Escarate C."/>
        </authorList>
    </citation>
    <scope>NUCLEOTIDE SEQUENCE [LARGE SCALE GENOMIC DNA]</scope>
</reference>
<feature type="region of interest" description="Disordered" evidence="1">
    <location>
        <begin position="101"/>
        <end position="144"/>
    </location>
</feature>
<protein>
    <submittedName>
        <fullName evidence="2">Laminin subunit alpha1like</fullName>
    </submittedName>
</protein>
<gene>
    <name evidence="2" type="ORF">FKW44_020819</name>
</gene>
<dbReference type="Proteomes" id="UP000595437">
    <property type="component" value="Chromosome 15"/>
</dbReference>
<accession>A0A7T8GQL5</accession>
<organism evidence="2 3">
    <name type="scientific">Caligus rogercresseyi</name>
    <name type="common">Sea louse</name>
    <dbReference type="NCBI Taxonomy" id="217165"/>
    <lineage>
        <taxon>Eukaryota</taxon>
        <taxon>Metazoa</taxon>
        <taxon>Ecdysozoa</taxon>
        <taxon>Arthropoda</taxon>
        <taxon>Crustacea</taxon>
        <taxon>Multicrustacea</taxon>
        <taxon>Hexanauplia</taxon>
        <taxon>Copepoda</taxon>
        <taxon>Siphonostomatoida</taxon>
        <taxon>Caligidae</taxon>
        <taxon>Caligus</taxon>
    </lineage>
</organism>
<name>A0A7T8GQL5_CALRO</name>
<feature type="compositionally biased region" description="Basic and acidic residues" evidence="1">
    <location>
        <begin position="116"/>
        <end position="126"/>
    </location>
</feature>
<feature type="non-terminal residue" evidence="2">
    <location>
        <position position="1"/>
    </location>
</feature>